<comment type="caution">
    <text evidence="2">The sequence shown here is derived from an EMBL/GenBank/DDBJ whole genome shotgun (WGS) entry which is preliminary data.</text>
</comment>
<proteinExistence type="predicted"/>
<organism evidence="2 3">
    <name type="scientific">Pinibacter aurantiacus</name>
    <dbReference type="NCBI Taxonomy" id="2851599"/>
    <lineage>
        <taxon>Bacteria</taxon>
        <taxon>Pseudomonadati</taxon>
        <taxon>Bacteroidota</taxon>
        <taxon>Chitinophagia</taxon>
        <taxon>Chitinophagales</taxon>
        <taxon>Chitinophagaceae</taxon>
        <taxon>Pinibacter</taxon>
    </lineage>
</organism>
<protein>
    <submittedName>
        <fullName evidence="2">Thioredoxin family protein</fullName>
    </submittedName>
</protein>
<dbReference type="InterPro" id="IPR013766">
    <property type="entry name" value="Thioredoxin_domain"/>
</dbReference>
<feature type="domain" description="Thioredoxin" evidence="1">
    <location>
        <begin position="8"/>
        <end position="140"/>
    </location>
</feature>
<keyword evidence="3" id="KW-1185">Reference proteome</keyword>
<dbReference type="InterPro" id="IPR017937">
    <property type="entry name" value="Thioredoxin_CS"/>
</dbReference>
<dbReference type="PANTHER" id="PTHR32234">
    <property type="entry name" value="THIOL:DISULFIDE INTERCHANGE PROTEIN DSBD"/>
    <property type="match status" value="1"/>
</dbReference>
<evidence type="ECO:0000259" key="1">
    <source>
        <dbReference type="PROSITE" id="PS51352"/>
    </source>
</evidence>
<evidence type="ECO:0000313" key="2">
    <source>
        <dbReference type="EMBL" id="MBV4360524.1"/>
    </source>
</evidence>
<evidence type="ECO:0000313" key="3">
    <source>
        <dbReference type="Proteomes" id="UP000812270"/>
    </source>
</evidence>
<sequence>MLNRNKITMLILILGAIGLPAIINAQGIEFMHDLDSALAKAKAENKPVFVDFYTSWCAPCKEMAKDVFPQEKVGSFYNKQFINCKVQCDDKGVGVEKGKQYQVNAYPTLMYLDKDGNMIHSAAGSSTPEAFIELGKIALDPDHNMFTLIKEWNAGNREYAFVTKYFKALKDAYRGEKLSNDFNTYFNELTPADKEKKATFDLVQLVKAAPFSSPFEYIEANVKKYYKTVGNTTVDKYISDSYLWYLKNMIYPATRKEYEIAKAKFKAKNYPYYNEFAMFFSAYEVQDSTGNINVDEYMKRADAFLQKYGKNNDSYTLALTSLLGNCTGKPDQTLIGIKWMEDLLKRNPDPKYLSTYFYITLRNYHCDKAQEIANEMRANAIKNNQSTKSVDAQIASIDSYRARLAKLTAEKK</sequence>
<dbReference type="GO" id="GO:0015035">
    <property type="term" value="F:protein-disulfide reductase activity"/>
    <property type="evidence" value="ECO:0007669"/>
    <property type="project" value="TreeGrafter"/>
</dbReference>
<dbReference type="Proteomes" id="UP000812270">
    <property type="component" value="Unassembled WGS sequence"/>
</dbReference>
<dbReference type="Pfam" id="PF13899">
    <property type="entry name" value="Thioredoxin_7"/>
    <property type="match status" value="1"/>
</dbReference>
<name>A0A9E2SFM4_9BACT</name>
<dbReference type="PROSITE" id="PS51352">
    <property type="entry name" value="THIOREDOXIN_2"/>
    <property type="match status" value="1"/>
</dbReference>
<reference evidence="2" key="1">
    <citation type="submission" date="2021-06" db="EMBL/GenBank/DDBJ databases">
        <authorList>
            <person name="Huq M.A."/>
        </authorList>
    </citation>
    <scope>NUCLEOTIDE SEQUENCE</scope>
    <source>
        <strain evidence="2">MAH-26</strain>
    </source>
</reference>
<dbReference type="PANTHER" id="PTHR32234:SF0">
    <property type="entry name" value="THIOL:DISULFIDE INTERCHANGE PROTEIN DSBD"/>
    <property type="match status" value="1"/>
</dbReference>
<accession>A0A9E2SFM4</accession>
<dbReference type="GO" id="GO:0045454">
    <property type="term" value="P:cell redox homeostasis"/>
    <property type="evidence" value="ECO:0007669"/>
    <property type="project" value="TreeGrafter"/>
</dbReference>
<gene>
    <name evidence="2" type="ORF">KTO63_25395</name>
</gene>
<dbReference type="EMBL" id="JAHSPG010000018">
    <property type="protein sequence ID" value="MBV4360524.1"/>
    <property type="molecule type" value="Genomic_DNA"/>
</dbReference>
<dbReference type="AlphaFoldDB" id="A0A9E2SFM4"/>
<dbReference type="RefSeq" id="WP_217794989.1">
    <property type="nucleotide sequence ID" value="NZ_JAHSPG010000018.1"/>
</dbReference>
<dbReference type="PROSITE" id="PS00194">
    <property type="entry name" value="THIOREDOXIN_1"/>
    <property type="match status" value="1"/>
</dbReference>